<dbReference type="InterPro" id="IPR013783">
    <property type="entry name" value="Ig-like_fold"/>
</dbReference>
<feature type="transmembrane region" description="Helical" evidence="1">
    <location>
        <begin position="328"/>
        <end position="345"/>
    </location>
</feature>
<reference evidence="4 5" key="1">
    <citation type="journal article" date="2016" name="Nat. Commun.">
        <title>Thousands of microbial genomes shed light on interconnected biogeochemical processes in an aquifer system.</title>
        <authorList>
            <person name="Anantharaman K."/>
            <person name="Brown C.T."/>
            <person name="Hug L.A."/>
            <person name="Sharon I."/>
            <person name="Castelle C.J."/>
            <person name="Probst A.J."/>
            <person name="Thomas B.C."/>
            <person name="Singh A."/>
            <person name="Wilkins M.J."/>
            <person name="Karaoz U."/>
            <person name="Brodie E.L."/>
            <person name="Williams K.H."/>
            <person name="Hubbard S.S."/>
            <person name="Banfield J.F."/>
        </authorList>
    </citation>
    <scope>NUCLEOTIDE SEQUENCE [LARGE SCALE GENOMIC DNA]</scope>
</reference>
<feature type="transmembrane region" description="Helical" evidence="1">
    <location>
        <begin position="428"/>
        <end position="447"/>
    </location>
</feature>
<comment type="caution">
    <text evidence="4">The sequence shown here is derived from an EMBL/GenBank/DDBJ whole genome shotgun (WGS) entry which is preliminary data.</text>
</comment>
<evidence type="ECO:0000256" key="2">
    <source>
        <dbReference type="SAM" id="SignalP"/>
    </source>
</evidence>
<dbReference type="InterPro" id="IPR000601">
    <property type="entry name" value="PKD_dom"/>
</dbReference>
<keyword evidence="1" id="KW-0472">Membrane</keyword>
<feature type="transmembrane region" description="Helical" evidence="1">
    <location>
        <begin position="403"/>
        <end position="422"/>
    </location>
</feature>
<gene>
    <name evidence="4" type="ORF">A3B74_03255</name>
</gene>
<dbReference type="SUPFAM" id="SSF49299">
    <property type="entry name" value="PKD domain"/>
    <property type="match status" value="1"/>
</dbReference>
<sequence length="535" mass="59424">MKKINAEQWPITILFGVIFGFICIAAPTATQAQENTNVTEPVEQPPEAPKIIPLQVEAGEDQNAVVGRNVLFDASNSTVAENAEVKYIWDFGDGTYGNNVEATHIYTRPGVFRVRLTVTTPNESSEDSLIVSVEESLIVLITDRSIEEAEVKKLYEYGLTQDVLIVNVRDESGDSSFIVTQNLTKKLLSSQNDLKQAEIIITKTASNNGLNALAELAQAFHDQNSEINWKQKTILAITKSKSSTARIAQSTFNLLKPARIILTNEEALFPALSAGTTDKILASIQTTGIDYTIINEYSQRALEKLSPLNSMSYLLNFLINQGLEQQKLLLILMLPVIATIISIARQIIGIKAFGLYIPSIIALTFVVTSIKFGLIIFIILFVTGTLTRIVAKKLRLLYLPRMAIVLTIVSLSILGMFVVAALMNKSGFFTISIFPILIMTILTERFVESQIEKGTRTAIKLTSESLVLSIISYYIVTWEKLQNTILAYPEVILLAIVLNLILGRFTGLRLTEYLRFLNLIKHERNVPPQQHSGNE</sequence>
<dbReference type="PROSITE" id="PS50093">
    <property type="entry name" value="PKD"/>
    <property type="match status" value="1"/>
</dbReference>
<protein>
    <recommendedName>
        <fullName evidence="3">PKD domain-containing protein</fullName>
    </recommendedName>
</protein>
<organism evidence="4 5">
    <name type="scientific">Candidatus Kerfeldbacteria bacterium RIFCSPHIGHO2_02_FULL_42_14</name>
    <dbReference type="NCBI Taxonomy" id="1798540"/>
    <lineage>
        <taxon>Bacteria</taxon>
        <taxon>Candidatus Kerfeldiibacteriota</taxon>
    </lineage>
</organism>
<keyword evidence="1" id="KW-1133">Transmembrane helix</keyword>
<dbReference type="Pfam" id="PF18911">
    <property type="entry name" value="PKD_4"/>
    <property type="match status" value="1"/>
</dbReference>
<evidence type="ECO:0000259" key="3">
    <source>
        <dbReference type="PROSITE" id="PS50093"/>
    </source>
</evidence>
<dbReference type="InterPro" id="IPR022409">
    <property type="entry name" value="PKD/Chitinase_dom"/>
</dbReference>
<dbReference type="Pfam" id="PF14402">
    <property type="entry name" value="7TM_transglut"/>
    <property type="match status" value="1"/>
</dbReference>
<feature type="transmembrane region" description="Helical" evidence="1">
    <location>
        <begin position="488"/>
        <end position="507"/>
    </location>
</feature>
<evidence type="ECO:0000313" key="4">
    <source>
        <dbReference type="EMBL" id="OGY78781.1"/>
    </source>
</evidence>
<dbReference type="AlphaFoldDB" id="A0A1G2APH8"/>
<dbReference type="SMART" id="SM00089">
    <property type="entry name" value="PKD"/>
    <property type="match status" value="1"/>
</dbReference>
<dbReference type="Gene3D" id="2.60.40.10">
    <property type="entry name" value="Immunoglobulins"/>
    <property type="match status" value="1"/>
</dbReference>
<evidence type="ECO:0000256" key="1">
    <source>
        <dbReference type="SAM" id="Phobius"/>
    </source>
</evidence>
<keyword evidence="2" id="KW-0732">Signal</keyword>
<evidence type="ECO:0000313" key="5">
    <source>
        <dbReference type="Proteomes" id="UP000177165"/>
    </source>
</evidence>
<dbReference type="STRING" id="1798540.A3B74_03255"/>
<dbReference type="Proteomes" id="UP000177165">
    <property type="component" value="Unassembled WGS sequence"/>
</dbReference>
<feature type="chain" id="PRO_5009581931" description="PKD domain-containing protein" evidence="2">
    <location>
        <begin position="33"/>
        <end position="535"/>
    </location>
</feature>
<feature type="domain" description="PKD" evidence="3">
    <location>
        <begin position="53"/>
        <end position="140"/>
    </location>
</feature>
<dbReference type="InterPro" id="IPR025840">
    <property type="entry name" value="7TM_transglut"/>
</dbReference>
<feature type="transmembrane region" description="Helical" evidence="1">
    <location>
        <begin position="459"/>
        <end position="476"/>
    </location>
</feature>
<dbReference type="InterPro" id="IPR035986">
    <property type="entry name" value="PKD_dom_sf"/>
</dbReference>
<dbReference type="EMBL" id="MHKB01000012">
    <property type="protein sequence ID" value="OGY78781.1"/>
    <property type="molecule type" value="Genomic_DNA"/>
</dbReference>
<name>A0A1G2APH8_9BACT</name>
<accession>A0A1G2APH8</accession>
<dbReference type="CDD" id="cd00146">
    <property type="entry name" value="PKD"/>
    <property type="match status" value="1"/>
</dbReference>
<proteinExistence type="predicted"/>
<feature type="signal peptide" evidence="2">
    <location>
        <begin position="1"/>
        <end position="32"/>
    </location>
</feature>
<keyword evidence="1" id="KW-0812">Transmembrane</keyword>